<dbReference type="Proteomes" id="UP000807504">
    <property type="component" value="Unassembled WGS sequence"/>
</dbReference>
<sequence>MTQGTGQQVTGNEDCEGGGQWGERGWKSGVVSETEEVNASMQQGSRCVGGSDEVGGKKTMSKRKRTKPTEEGDESIATDLYKM</sequence>
<proteinExistence type="predicted"/>
<protein>
    <submittedName>
        <fullName evidence="2">Uncharacterized protein</fullName>
    </submittedName>
</protein>
<evidence type="ECO:0000313" key="2">
    <source>
        <dbReference type="EMBL" id="KAF8786486.1"/>
    </source>
</evidence>
<name>A0A8T0F5K6_ARGBR</name>
<dbReference type="AlphaFoldDB" id="A0A8T0F5K6"/>
<feature type="region of interest" description="Disordered" evidence="1">
    <location>
        <begin position="1"/>
        <end position="83"/>
    </location>
</feature>
<feature type="compositionally biased region" description="Polar residues" evidence="1">
    <location>
        <begin position="1"/>
        <end position="11"/>
    </location>
</feature>
<evidence type="ECO:0000256" key="1">
    <source>
        <dbReference type="SAM" id="MobiDB-lite"/>
    </source>
</evidence>
<reference evidence="2" key="1">
    <citation type="journal article" date="2020" name="bioRxiv">
        <title>Chromosome-level reference genome of the European wasp spider Argiope bruennichi: a resource for studies on range expansion and evolutionary adaptation.</title>
        <authorList>
            <person name="Sheffer M.M."/>
            <person name="Hoppe A."/>
            <person name="Krehenwinkel H."/>
            <person name="Uhl G."/>
            <person name="Kuss A.W."/>
            <person name="Jensen L."/>
            <person name="Jensen C."/>
            <person name="Gillespie R.G."/>
            <person name="Hoff K.J."/>
            <person name="Prost S."/>
        </authorList>
    </citation>
    <scope>NUCLEOTIDE SEQUENCE</scope>
</reference>
<reference evidence="2" key="2">
    <citation type="submission" date="2020-06" db="EMBL/GenBank/DDBJ databases">
        <authorList>
            <person name="Sheffer M."/>
        </authorList>
    </citation>
    <scope>NUCLEOTIDE SEQUENCE</scope>
</reference>
<evidence type="ECO:0000313" key="3">
    <source>
        <dbReference type="Proteomes" id="UP000807504"/>
    </source>
</evidence>
<dbReference type="EMBL" id="JABXBU010000015">
    <property type="protein sequence ID" value="KAF8786486.1"/>
    <property type="molecule type" value="Genomic_DNA"/>
</dbReference>
<keyword evidence="3" id="KW-1185">Reference proteome</keyword>
<organism evidence="2 3">
    <name type="scientific">Argiope bruennichi</name>
    <name type="common">Wasp spider</name>
    <name type="synonym">Aranea bruennichi</name>
    <dbReference type="NCBI Taxonomy" id="94029"/>
    <lineage>
        <taxon>Eukaryota</taxon>
        <taxon>Metazoa</taxon>
        <taxon>Ecdysozoa</taxon>
        <taxon>Arthropoda</taxon>
        <taxon>Chelicerata</taxon>
        <taxon>Arachnida</taxon>
        <taxon>Araneae</taxon>
        <taxon>Araneomorphae</taxon>
        <taxon>Entelegynae</taxon>
        <taxon>Araneoidea</taxon>
        <taxon>Araneidae</taxon>
        <taxon>Argiope</taxon>
    </lineage>
</organism>
<gene>
    <name evidence="2" type="ORF">HNY73_008192</name>
</gene>
<accession>A0A8T0F5K6</accession>
<comment type="caution">
    <text evidence="2">The sequence shown here is derived from an EMBL/GenBank/DDBJ whole genome shotgun (WGS) entry which is preliminary data.</text>
</comment>